<organism evidence="3 4">
    <name type="scientific">Bartonella bovis 91-4</name>
    <dbReference type="NCBI Taxonomy" id="1094491"/>
    <lineage>
        <taxon>Bacteria</taxon>
        <taxon>Pseudomonadati</taxon>
        <taxon>Pseudomonadota</taxon>
        <taxon>Alphaproteobacteria</taxon>
        <taxon>Hyphomicrobiales</taxon>
        <taxon>Bartonellaceae</taxon>
        <taxon>Bartonella</taxon>
    </lineage>
</organism>
<accession>N6UHF1</accession>
<dbReference type="InterPro" id="IPR005039">
    <property type="entry name" value="Ant_C"/>
</dbReference>
<keyword evidence="4" id="KW-1185">Reference proteome</keyword>
<dbReference type="Proteomes" id="UP000014038">
    <property type="component" value="Chromosome"/>
</dbReference>
<dbReference type="eggNOG" id="COG3645">
    <property type="taxonomic scope" value="Bacteria"/>
</dbReference>
<dbReference type="GO" id="GO:0003677">
    <property type="term" value="F:DNA binding"/>
    <property type="evidence" value="ECO:0007669"/>
    <property type="project" value="InterPro"/>
</dbReference>
<evidence type="ECO:0000259" key="2">
    <source>
        <dbReference type="Pfam" id="PF08346"/>
    </source>
</evidence>
<dbReference type="AlphaFoldDB" id="N6UHF1"/>
<dbReference type="RefSeq" id="WP_010700796.1">
    <property type="nucleotide sequence ID" value="NZ_CM001844.1"/>
</dbReference>
<dbReference type="PANTHER" id="PTHR36180">
    <property type="entry name" value="DNA-BINDING PROTEIN-RELATED-RELATED"/>
    <property type="match status" value="1"/>
</dbReference>
<evidence type="ECO:0000313" key="3">
    <source>
        <dbReference type="EMBL" id="ENN91929.1"/>
    </source>
</evidence>
<feature type="domain" description="Antirepressor protein C-terminal" evidence="1">
    <location>
        <begin position="138"/>
        <end position="241"/>
    </location>
</feature>
<protein>
    <submittedName>
        <fullName evidence="3">Anti-repressor protein</fullName>
    </submittedName>
</protein>
<dbReference type="Pfam" id="PF08346">
    <property type="entry name" value="AntA"/>
    <property type="match status" value="1"/>
</dbReference>
<dbReference type="OrthoDB" id="8410826at2"/>
<comment type="caution">
    <text evidence="3">The sequence shown here is derived from an EMBL/GenBank/DDBJ whole genome shotgun (WGS) entry which is preliminary data.</text>
</comment>
<dbReference type="InterPro" id="IPR013557">
    <property type="entry name" value="AntA/B_antirep"/>
</dbReference>
<gene>
    <name evidence="3" type="ORF">BBbe_02260</name>
</gene>
<sequence>MNSLIEIKEQTVGQETVQTVNARELHAFLKVGRDFTNWIKDRIKKYEFEEGKDYVLTLAKIGERQNVVLKEYHLTLNVAKELSMVENNKKGKQARQYFIECERKAKQPLDLVNALQNPLTIRQLLLESITQLEDLRTEVNTLKPKAEALEHLKRSDGLFGIYEAAKDLKVKPKEFVKYLQGNDWAYRRFSSGPLLPYQDKIKKGLMDCVTKTIQRPDGTEKSVSSAKITSKGLAYLSEEFHGGVQ</sequence>
<evidence type="ECO:0000313" key="4">
    <source>
        <dbReference type="Proteomes" id="UP000014038"/>
    </source>
</evidence>
<proteinExistence type="predicted"/>
<dbReference type="PANTHER" id="PTHR36180:SF1">
    <property type="entry name" value="ANTA_ANTB ANTIREPRESSOR DOMAIN-CONTAINING PROTEIN"/>
    <property type="match status" value="1"/>
</dbReference>
<dbReference type="PATRIC" id="fig|1094491.5.peg.255"/>
<evidence type="ECO:0000259" key="1">
    <source>
        <dbReference type="Pfam" id="PF03374"/>
    </source>
</evidence>
<dbReference type="eggNOG" id="COG3561">
    <property type="taxonomic scope" value="Bacteria"/>
</dbReference>
<name>N6UHF1_9HYPH</name>
<feature type="domain" description="AntA/AntB antirepressor" evidence="2">
    <location>
        <begin position="20"/>
        <end position="88"/>
    </location>
</feature>
<reference evidence="3 4" key="1">
    <citation type="journal article" date="2013" name="PLoS Genet.">
        <title>A gene transfer agent and a dynamic repertoire of secretion systems hold the keys to the explosive radiation of the emerging pathogen Bartonella.</title>
        <authorList>
            <person name="Guy L."/>
            <person name="Nystedt B."/>
            <person name="Toft C."/>
            <person name="Zaremba-Niedzwiedzka K."/>
            <person name="Berglund E.C."/>
            <person name="Granberg F."/>
            <person name="Naslund K."/>
            <person name="Eriksson A.S."/>
            <person name="Andersson S.G."/>
        </authorList>
    </citation>
    <scope>NUCLEOTIDE SEQUENCE [LARGE SCALE GENOMIC DNA]</scope>
    <source>
        <strain evidence="3 4">91-4</strain>
    </source>
</reference>
<dbReference type="EMBL" id="AGWA01000006">
    <property type="protein sequence ID" value="ENN91929.1"/>
    <property type="molecule type" value="Genomic_DNA"/>
</dbReference>
<dbReference type="HOGENOM" id="CLU_046670_11_3_5"/>
<dbReference type="Pfam" id="PF03374">
    <property type="entry name" value="ANT"/>
    <property type="match status" value="1"/>
</dbReference>
<dbReference type="STRING" id="1094491.BBbe_02260"/>